<dbReference type="Proteomes" id="UP000183832">
    <property type="component" value="Unassembled WGS sequence"/>
</dbReference>
<organism evidence="1 2">
    <name type="scientific">Clunio marinus</name>
    <dbReference type="NCBI Taxonomy" id="568069"/>
    <lineage>
        <taxon>Eukaryota</taxon>
        <taxon>Metazoa</taxon>
        <taxon>Ecdysozoa</taxon>
        <taxon>Arthropoda</taxon>
        <taxon>Hexapoda</taxon>
        <taxon>Insecta</taxon>
        <taxon>Pterygota</taxon>
        <taxon>Neoptera</taxon>
        <taxon>Endopterygota</taxon>
        <taxon>Diptera</taxon>
        <taxon>Nematocera</taxon>
        <taxon>Chironomoidea</taxon>
        <taxon>Chironomidae</taxon>
        <taxon>Clunio</taxon>
    </lineage>
</organism>
<sequence length="97" mass="11052">MAGWKKKCVENKSRVEAKHSLFLLDKYIQGEPYTLTLTELTLNMSLLEVVKEGYDIFTVGCVKLSYEPMLAQFVQGESKRLSVPKCTYTNLISNLNN</sequence>
<keyword evidence="2" id="KW-1185">Reference proteome</keyword>
<dbReference type="EMBL" id="CVRI01000037">
    <property type="protein sequence ID" value="CRK93672.1"/>
    <property type="molecule type" value="Genomic_DNA"/>
</dbReference>
<proteinExistence type="predicted"/>
<reference evidence="1 2" key="1">
    <citation type="submission" date="2015-04" db="EMBL/GenBank/DDBJ databases">
        <authorList>
            <person name="Syromyatnikov M.Y."/>
            <person name="Popov V.N."/>
        </authorList>
    </citation>
    <scope>NUCLEOTIDE SEQUENCE [LARGE SCALE GENOMIC DNA]</scope>
</reference>
<evidence type="ECO:0000313" key="1">
    <source>
        <dbReference type="EMBL" id="CRK93672.1"/>
    </source>
</evidence>
<dbReference type="AlphaFoldDB" id="A0A1J1I001"/>
<name>A0A1J1I001_9DIPT</name>
<protein>
    <submittedName>
        <fullName evidence="1">CLUMA_CG007201, isoform A</fullName>
    </submittedName>
</protein>
<gene>
    <name evidence="1" type="ORF">CLUMA_CG007201</name>
</gene>
<evidence type="ECO:0000313" key="2">
    <source>
        <dbReference type="Proteomes" id="UP000183832"/>
    </source>
</evidence>
<accession>A0A1J1I001</accession>